<reference evidence="1 2" key="1">
    <citation type="journal article" date="2008" name="Nature">
        <title>The Trichoplax genome and the nature of placozoans.</title>
        <authorList>
            <person name="Srivastava M."/>
            <person name="Begovic E."/>
            <person name="Chapman J."/>
            <person name="Putnam N.H."/>
            <person name="Hellsten U."/>
            <person name="Kawashima T."/>
            <person name="Kuo A."/>
            <person name="Mitros T."/>
            <person name="Salamov A."/>
            <person name="Carpenter M.L."/>
            <person name="Signorovitch A.Y."/>
            <person name="Moreno M.A."/>
            <person name="Kamm K."/>
            <person name="Grimwood J."/>
            <person name="Schmutz J."/>
            <person name="Shapiro H."/>
            <person name="Grigoriev I.V."/>
            <person name="Buss L.W."/>
            <person name="Schierwater B."/>
            <person name="Dellaporta S.L."/>
            <person name="Rokhsar D.S."/>
        </authorList>
    </citation>
    <scope>NUCLEOTIDE SEQUENCE [LARGE SCALE GENOMIC DNA]</scope>
    <source>
        <strain evidence="1 2">Grell-BS-1999</strain>
    </source>
</reference>
<dbReference type="InParanoid" id="B3RW32"/>
<dbReference type="KEGG" id="tad:TRIADDRAFT_55868"/>
<dbReference type="AlphaFoldDB" id="B3RW32"/>
<accession>B3RW32</accession>
<dbReference type="GeneID" id="6752846"/>
<gene>
    <name evidence="1" type="ORF">TRIADDRAFT_55868</name>
</gene>
<sequence length="781" mass="91064">MTSKSHFIKNLIENLSDINQQQKAKEFMYSYWSHIYSRCRLEGFRYIGSSKFTPDKLLNHLCRALLFDSGCISIAFCFKDITEENEIKRQHQLWIAKRAPSKEFIESSIEVLCKNESIQILLEFSTYLKEKIRRDYHVNINKREFKNLKSLIAFKYRTASSSFDVLMKDCDDDVLEELILFMSYSFEIRLITKEEATIEQYLQFLLLDRFIVNLPGEKVSILRFGSLDELRKTYIKMMADLIQKYKTYQQEFTEQYKNNFASVENLRSEIHHWFALVKKDLNIDQWSILADPNCLILKYCDELVRADIVSKSAKLLIKILLVQMYILKLNLEQSVRNTYLTCLFAIDQYLKRFSINKIKQFEIKLTLFLFIRTQTLTLYRTGVKTILDLVMASKLLPFTGDPKPSIETKPSPEILKEYFEYNDGQNLLKTIQQSLITNSIDSYLFLRLIRRELASIAQQLERYCSDIFIALNQEGFHAEICIPEMCSKEDYAVKAIGCSHLSCPQCFVGLVALMKKHHEIHAPGVHSCLYAWNVIPRLMKEKYRKDVLGSTCYELYKQFRDKDITFNTERLSATARKKIKKFKKMRDIFYGIIQNMASVAAYIAESSNQIISLSLLSTKILFGPNEKQLKDIQSNSIYIQIGKKKLDIDQDASYPLSPEIYQPIDLDNYYDIAILPSPSYSPESPKPISVSLDQNTHDESAADHQQASVNGYQGPIHETKLYTPFLSKENRTTMYTDYDKFILSLMNTILKAIVHSKLINDTNDIFNYEQFLELFSNLTLS</sequence>
<organism evidence="1 2">
    <name type="scientific">Trichoplax adhaerens</name>
    <name type="common">Trichoplax reptans</name>
    <dbReference type="NCBI Taxonomy" id="10228"/>
    <lineage>
        <taxon>Eukaryota</taxon>
        <taxon>Metazoa</taxon>
        <taxon>Placozoa</taxon>
        <taxon>Uniplacotomia</taxon>
        <taxon>Trichoplacea</taxon>
        <taxon>Trichoplacidae</taxon>
        <taxon>Trichoplax</taxon>
    </lineage>
</organism>
<evidence type="ECO:0000313" key="2">
    <source>
        <dbReference type="Proteomes" id="UP000009022"/>
    </source>
</evidence>
<dbReference type="CTD" id="6752846"/>
<dbReference type="EMBL" id="DS985244">
    <property type="protein sequence ID" value="EDV25600.1"/>
    <property type="molecule type" value="Genomic_DNA"/>
</dbReference>
<name>B3RW32_TRIAD</name>
<protein>
    <submittedName>
        <fullName evidence="1">Uncharacterized protein</fullName>
    </submittedName>
</protein>
<proteinExistence type="predicted"/>
<dbReference type="HOGENOM" id="CLU_358773_0_0_1"/>
<dbReference type="Proteomes" id="UP000009022">
    <property type="component" value="Unassembled WGS sequence"/>
</dbReference>
<keyword evidence="2" id="KW-1185">Reference proteome</keyword>
<evidence type="ECO:0000313" key="1">
    <source>
        <dbReference type="EMBL" id="EDV25600.1"/>
    </source>
</evidence>
<dbReference type="RefSeq" id="XP_002111633.1">
    <property type="nucleotide sequence ID" value="XM_002111597.1"/>
</dbReference>